<gene>
    <name evidence="1" type="ORF">M989_03659</name>
</gene>
<comment type="caution">
    <text evidence="1">The sequence shown here is derived from an EMBL/GenBank/DDBJ whole genome shotgun (WGS) entry which is preliminary data.</text>
</comment>
<keyword evidence="2" id="KW-1185">Reference proteome</keyword>
<evidence type="ECO:0000313" key="1">
    <source>
        <dbReference type="EMBL" id="OAT48774.1"/>
    </source>
</evidence>
<dbReference type="Proteomes" id="UP000078386">
    <property type="component" value="Unassembled WGS sequence"/>
</dbReference>
<reference evidence="1 2" key="1">
    <citation type="submission" date="2016-04" db="EMBL/GenBank/DDBJ databases">
        <title>ATOL: Assembling a taxonomically balanced genome-scale reconstruction of the evolutionary history of the Enterobacteriaceae.</title>
        <authorList>
            <person name="Plunkett G.III."/>
            <person name="Neeno-Eckwall E.C."/>
            <person name="Glasner J.D."/>
            <person name="Perna N.T."/>
        </authorList>
    </citation>
    <scope>NUCLEOTIDE SEQUENCE [LARGE SCALE GENOMIC DNA]</scope>
    <source>
        <strain evidence="1 2">ATCC 51603</strain>
    </source>
</reference>
<dbReference type="PATRIC" id="fig|1354264.4.peg.3798"/>
<proteinExistence type="predicted"/>
<evidence type="ECO:0000313" key="2">
    <source>
        <dbReference type="Proteomes" id="UP000078386"/>
    </source>
</evidence>
<protein>
    <submittedName>
        <fullName evidence="1">Uncharacterized protein</fullName>
    </submittedName>
</protein>
<name>A0A1B7JM78_9ENTR</name>
<sequence length="55" mass="6186">MIEKKTKLPPSTSLMIPDETFQILFKEAKRRKMSVSALLLEECQSLAVKYSKAGA</sequence>
<dbReference type="EMBL" id="LXEU01000073">
    <property type="protein sequence ID" value="OAT48774.1"/>
    <property type="molecule type" value="Genomic_DNA"/>
</dbReference>
<dbReference type="AlphaFoldDB" id="A0A1B7JM78"/>
<dbReference type="RefSeq" id="WP_165602410.1">
    <property type="nucleotide sequence ID" value="NZ_LXEU01000073.1"/>
</dbReference>
<accession>A0A1B7JM78</accession>
<organism evidence="1 2">
    <name type="scientific">Kluyvera georgiana ATCC 51603</name>
    <dbReference type="NCBI Taxonomy" id="1354264"/>
    <lineage>
        <taxon>Bacteria</taxon>
        <taxon>Pseudomonadati</taxon>
        <taxon>Pseudomonadota</taxon>
        <taxon>Gammaproteobacteria</taxon>
        <taxon>Enterobacterales</taxon>
        <taxon>Enterobacteriaceae</taxon>
        <taxon>Kluyvera</taxon>
    </lineage>
</organism>